<keyword evidence="2" id="KW-1185">Reference proteome</keyword>
<gene>
    <name evidence="1" type="ORF">Bhyg_16537</name>
</gene>
<organism evidence="1 2">
    <name type="scientific">Pseudolycoriella hygida</name>
    <dbReference type="NCBI Taxonomy" id="35572"/>
    <lineage>
        <taxon>Eukaryota</taxon>
        <taxon>Metazoa</taxon>
        <taxon>Ecdysozoa</taxon>
        <taxon>Arthropoda</taxon>
        <taxon>Hexapoda</taxon>
        <taxon>Insecta</taxon>
        <taxon>Pterygota</taxon>
        <taxon>Neoptera</taxon>
        <taxon>Endopterygota</taxon>
        <taxon>Diptera</taxon>
        <taxon>Nematocera</taxon>
        <taxon>Sciaroidea</taxon>
        <taxon>Sciaridae</taxon>
        <taxon>Pseudolycoriella</taxon>
    </lineage>
</organism>
<comment type="caution">
    <text evidence="1">The sequence shown here is derived from an EMBL/GenBank/DDBJ whole genome shotgun (WGS) entry which is preliminary data.</text>
</comment>
<dbReference type="Proteomes" id="UP001151699">
    <property type="component" value="Unassembled WGS sequence"/>
</dbReference>
<protein>
    <recommendedName>
        <fullName evidence="3">Phospholipid scramblase</fullName>
    </recommendedName>
</protein>
<reference evidence="1" key="1">
    <citation type="submission" date="2022-07" db="EMBL/GenBank/DDBJ databases">
        <authorList>
            <person name="Trinca V."/>
            <person name="Uliana J.V.C."/>
            <person name="Torres T.T."/>
            <person name="Ward R.J."/>
            <person name="Monesi N."/>
        </authorList>
    </citation>
    <scope>NUCLEOTIDE SEQUENCE</scope>
    <source>
        <strain evidence="1">HSMRA1968</strain>
        <tissue evidence="1">Whole embryos</tissue>
    </source>
</reference>
<dbReference type="AlphaFoldDB" id="A0A9Q0MMD3"/>
<dbReference type="EMBL" id="WJQU01003299">
    <property type="protein sequence ID" value="KAJ6625935.1"/>
    <property type="molecule type" value="Genomic_DNA"/>
</dbReference>
<sequence length="169" mass="18049">MNAKGETLFVVSGSNGSKTLSCGDQILGVLEDKTFGEARLTARNAIGDVIFQGVADNGCGTEFCCCCCLSNPSVLNFEANGVPIARFQRSNSNTGGNELLLYNAQSMDPHIKALIIYAGYLAYLSFVVDSPCGPVGDRGLYKRFCGYFSVRRLYDGIIEAAESASSEIV</sequence>
<evidence type="ECO:0000313" key="1">
    <source>
        <dbReference type="EMBL" id="KAJ6625935.1"/>
    </source>
</evidence>
<proteinExistence type="predicted"/>
<evidence type="ECO:0000313" key="2">
    <source>
        <dbReference type="Proteomes" id="UP001151699"/>
    </source>
</evidence>
<evidence type="ECO:0008006" key="3">
    <source>
        <dbReference type="Google" id="ProtNLM"/>
    </source>
</evidence>
<accession>A0A9Q0MMD3</accession>
<dbReference type="OrthoDB" id="10318812at2759"/>
<name>A0A9Q0MMD3_9DIPT</name>